<reference evidence="2" key="1">
    <citation type="submission" date="2022-11" db="EMBL/GenBank/DDBJ databases">
        <title>Draft genome sequence of Hoeflea poritis E7-10 and Hoeflea prorocentri PM5-8, separated from scleractinian coral Porites lutea and marine dinoflagellate.</title>
        <authorList>
            <person name="Zhang G."/>
            <person name="Wei Q."/>
            <person name="Cai L."/>
        </authorList>
    </citation>
    <scope>NUCLEOTIDE SEQUENCE</scope>
    <source>
        <strain evidence="2">PM5-8</strain>
    </source>
</reference>
<dbReference type="PANTHER" id="PTHR11365:SF23">
    <property type="entry name" value="HYPOTHETICAL 5-OXOPROLINASE (EUROFUNG)-RELATED"/>
    <property type="match status" value="1"/>
</dbReference>
<gene>
    <name evidence="2" type="ORF">OQ273_23270</name>
</gene>
<keyword evidence="3" id="KW-1185">Reference proteome</keyword>
<dbReference type="GO" id="GO:0017168">
    <property type="term" value="F:5-oxoprolinase (ATP-hydrolyzing) activity"/>
    <property type="evidence" value="ECO:0007669"/>
    <property type="project" value="TreeGrafter"/>
</dbReference>
<sequence>MTRTVDPITLDLIENALLNARFEMDSVVVRIALSPVIREQHDEFPMICNAKGQMVVGQFGSYIPGIVEQYGDDIHEGDVFVWNDPYACKGSISHNNDWCVMLPIFHEGVHVGFSSIFGHMVDVGGKVPGSMPADSRTIWEEGLRIPPVKIYQKGTLNEGVLDIMLNNSRTPDMNRADLMALIAGCRTAAKRVTEICDRFGRDTYVAACDMLLDRTREAMRILINKYIAEEPVTFTDYVDDDGLGNGPFKMHLSIYRRGDVAVIDWTGTDDQAEGPINFHIHEGLCKLFFGVYMIMAFDPKIMFNEGFYDLFEIILPEGSLLNPRFPAALSNRLNTHTRFFDCQAGALGQKAPHLSMAAGYGTSPHFIFTGHDKNDKYFQLMELLFGGVPGRPLGDGFDGHAWWPLFSATPIEYIENYYPVLVESYRPVKDAGGAGLHRGGAGIEKTYRLLEPGTISIHDDRETVPPWGINGGLHGGTSSKWLQRAGSDTPERIKSKLDNLPVEPGDKVIFITAGSGGWGDPLDRPVDAVLRDVRHQIVSREKAERDYGVVIDENHQVDKAATDALRQRMKDERGAPEPFDFGFIPGVHEAAE</sequence>
<dbReference type="Pfam" id="PF02538">
    <property type="entry name" value="Hydantoinase_B"/>
    <property type="match status" value="1"/>
</dbReference>
<accession>A0A9X3UN14</accession>
<dbReference type="Proteomes" id="UP001151234">
    <property type="component" value="Unassembled WGS sequence"/>
</dbReference>
<proteinExistence type="predicted"/>
<dbReference type="AlphaFoldDB" id="A0A9X3UN14"/>
<protein>
    <submittedName>
        <fullName evidence="2">Hydantoinase B/oxoprolinase family protein</fullName>
    </submittedName>
</protein>
<dbReference type="GO" id="GO:0005829">
    <property type="term" value="C:cytosol"/>
    <property type="evidence" value="ECO:0007669"/>
    <property type="project" value="TreeGrafter"/>
</dbReference>
<dbReference type="InterPro" id="IPR045079">
    <property type="entry name" value="Oxoprolinase-like"/>
</dbReference>
<organism evidence="2 3">
    <name type="scientific">Hoeflea prorocentri</name>
    <dbReference type="NCBI Taxonomy" id="1922333"/>
    <lineage>
        <taxon>Bacteria</taxon>
        <taxon>Pseudomonadati</taxon>
        <taxon>Pseudomonadota</taxon>
        <taxon>Alphaproteobacteria</taxon>
        <taxon>Hyphomicrobiales</taxon>
        <taxon>Rhizobiaceae</taxon>
        <taxon>Hoeflea</taxon>
    </lineage>
</organism>
<dbReference type="GO" id="GO:0006749">
    <property type="term" value="P:glutathione metabolic process"/>
    <property type="evidence" value="ECO:0007669"/>
    <property type="project" value="TreeGrafter"/>
</dbReference>
<dbReference type="EMBL" id="JAPJZI010000002">
    <property type="protein sequence ID" value="MDA5401507.1"/>
    <property type="molecule type" value="Genomic_DNA"/>
</dbReference>
<evidence type="ECO:0000259" key="1">
    <source>
        <dbReference type="Pfam" id="PF02538"/>
    </source>
</evidence>
<dbReference type="InterPro" id="IPR003692">
    <property type="entry name" value="Hydantoinase_B"/>
</dbReference>
<name>A0A9X3UN14_9HYPH</name>
<evidence type="ECO:0000313" key="3">
    <source>
        <dbReference type="Proteomes" id="UP001151234"/>
    </source>
</evidence>
<comment type="caution">
    <text evidence="2">The sequence shown here is derived from an EMBL/GenBank/DDBJ whole genome shotgun (WGS) entry which is preliminary data.</text>
</comment>
<evidence type="ECO:0000313" key="2">
    <source>
        <dbReference type="EMBL" id="MDA5401507.1"/>
    </source>
</evidence>
<feature type="domain" description="Hydantoinase B/oxoprolinase" evidence="1">
    <location>
        <begin position="6"/>
        <end position="521"/>
    </location>
</feature>
<dbReference type="RefSeq" id="WP_267993491.1">
    <property type="nucleotide sequence ID" value="NZ_JAPJZI010000002.1"/>
</dbReference>
<dbReference type="PANTHER" id="PTHR11365">
    <property type="entry name" value="5-OXOPROLINASE RELATED"/>
    <property type="match status" value="1"/>
</dbReference>